<reference evidence="1" key="1">
    <citation type="submission" date="2019-10" db="EMBL/GenBank/DDBJ databases">
        <authorList>
            <consortium name="DOE Joint Genome Institute"/>
            <person name="Kuo A."/>
            <person name="Miyauchi S."/>
            <person name="Kiss E."/>
            <person name="Drula E."/>
            <person name="Kohler A."/>
            <person name="Sanchez-Garcia M."/>
            <person name="Andreopoulos B."/>
            <person name="Barry K.W."/>
            <person name="Bonito G."/>
            <person name="Buee M."/>
            <person name="Carver A."/>
            <person name="Chen C."/>
            <person name="Cichocki N."/>
            <person name="Clum A."/>
            <person name="Culley D."/>
            <person name="Crous P.W."/>
            <person name="Fauchery L."/>
            <person name="Girlanda M."/>
            <person name="Hayes R."/>
            <person name="Keri Z."/>
            <person name="Labutti K."/>
            <person name="Lipzen A."/>
            <person name="Lombard V."/>
            <person name="Magnuson J."/>
            <person name="Maillard F."/>
            <person name="Morin E."/>
            <person name="Murat C."/>
            <person name="Nolan M."/>
            <person name="Ohm R."/>
            <person name="Pangilinan J."/>
            <person name="Pereira M."/>
            <person name="Perotto S."/>
            <person name="Peter M."/>
            <person name="Riley R."/>
            <person name="Sitrit Y."/>
            <person name="Stielow B."/>
            <person name="Szollosi G."/>
            <person name="Zifcakova L."/>
            <person name="Stursova M."/>
            <person name="Spatafora J.W."/>
            <person name="Tedersoo L."/>
            <person name="Vaario L.-M."/>
            <person name="Yamada A."/>
            <person name="Yan M."/>
            <person name="Wang P."/>
            <person name="Xu J."/>
            <person name="Bruns T."/>
            <person name="Baldrian P."/>
            <person name="Vilgalys R."/>
            <person name="Henrissat B."/>
            <person name="Grigoriev I.V."/>
            <person name="Hibbett D."/>
            <person name="Nagy L.G."/>
            <person name="Martin F.M."/>
        </authorList>
    </citation>
    <scope>NUCLEOTIDE SEQUENCE</scope>
    <source>
        <strain evidence="1">P2</strain>
    </source>
</reference>
<evidence type="ECO:0000313" key="1">
    <source>
        <dbReference type="EMBL" id="KAF9643237.1"/>
    </source>
</evidence>
<name>A0ACB6Z157_THEGA</name>
<comment type="caution">
    <text evidence="1">The sequence shown here is derived from an EMBL/GenBank/DDBJ whole genome shotgun (WGS) entry which is preliminary data.</text>
</comment>
<gene>
    <name evidence="1" type="ORF">BDM02DRAFT_3191971</name>
</gene>
<organism evidence="1 2">
    <name type="scientific">Thelephora ganbajun</name>
    <name type="common">Ganba fungus</name>
    <dbReference type="NCBI Taxonomy" id="370292"/>
    <lineage>
        <taxon>Eukaryota</taxon>
        <taxon>Fungi</taxon>
        <taxon>Dikarya</taxon>
        <taxon>Basidiomycota</taxon>
        <taxon>Agaricomycotina</taxon>
        <taxon>Agaricomycetes</taxon>
        <taxon>Thelephorales</taxon>
        <taxon>Thelephoraceae</taxon>
        <taxon>Thelephora</taxon>
    </lineage>
</organism>
<reference evidence="1" key="2">
    <citation type="journal article" date="2020" name="Nat. Commun.">
        <title>Large-scale genome sequencing of mycorrhizal fungi provides insights into the early evolution of symbiotic traits.</title>
        <authorList>
            <person name="Miyauchi S."/>
            <person name="Kiss E."/>
            <person name="Kuo A."/>
            <person name="Drula E."/>
            <person name="Kohler A."/>
            <person name="Sanchez-Garcia M."/>
            <person name="Morin E."/>
            <person name="Andreopoulos B."/>
            <person name="Barry K.W."/>
            <person name="Bonito G."/>
            <person name="Buee M."/>
            <person name="Carver A."/>
            <person name="Chen C."/>
            <person name="Cichocki N."/>
            <person name="Clum A."/>
            <person name="Culley D."/>
            <person name="Crous P.W."/>
            <person name="Fauchery L."/>
            <person name="Girlanda M."/>
            <person name="Hayes R.D."/>
            <person name="Keri Z."/>
            <person name="LaButti K."/>
            <person name="Lipzen A."/>
            <person name="Lombard V."/>
            <person name="Magnuson J."/>
            <person name="Maillard F."/>
            <person name="Murat C."/>
            <person name="Nolan M."/>
            <person name="Ohm R.A."/>
            <person name="Pangilinan J."/>
            <person name="Pereira M.F."/>
            <person name="Perotto S."/>
            <person name="Peter M."/>
            <person name="Pfister S."/>
            <person name="Riley R."/>
            <person name="Sitrit Y."/>
            <person name="Stielow J.B."/>
            <person name="Szollosi G."/>
            <person name="Zifcakova L."/>
            <person name="Stursova M."/>
            <person name="Spatafora J.W."/>
            <person name="Tedersoo L."/>
            <person name="Vaario L.M."/>
            <person name="Yamada A."/>
            <person name="Yan M."/>
            <person name="Wang P."/>
            <person name="Xu J."/>
            <person name="Bruns T."/>
            <person name="Baldrian P."/>
            <person name="Vilgalys R."/>
            <person name="Dunand C."/>
            <person name="Henrissat B."/>
            <person name="Grigoriev I.V."/>
            <person name="Hibbett D."/>
            <person name="Nagy L.G."/>
            <person name="Martin F.M."/>
        </authorList>
    </citation>
    <scope>NUCLEOTIDE SEQUENCE</scope>
    <source>
        <strain evidence="1">P2</strain>
    </source>
</reference>
<dbReference type="Proteomes" id="UP000886501">
    <property type="component" value="Unassembled WGS sequence"/>
</dbReference>
<evidence type="ECO:0000313" key="2">
    <source>
        <dbReference type="Proteomes" id="UP000886501"/>
    </source>
</evidence>
<proteinExistence type="predicted"/>
<accession>A0ACB6Z157</accession>
<keyword evidence="2" id="KW-1185">Reference proteome</keyword>
<protein>
    <submittedName>
        <fullName evidence="1">Uncharacterized protein</fullName>
    </submittedName>
</protein>
<sequence length="149" mass="16335">MSSFSIQSSSPANLSPPRWALIADECASFFCSWNATTLAHARGTHQHPYPAPSSVWTRANTTENSDEDYSDLAVNDFILSHKVTAHRKLERLQGSVFARSLLERGTFHAMEGIEVYNSPIEVLMGYTLAIGVMLAEEMALTNDVVGAVC</sequence>
<dbReference type="EMBL" id="MU118258">
    <property type="protein sequence ID" value="KAF9643237.1"/>
    <property type="molecule type" value="Genomic_DNA"/>
</dbReference>